<evidence type="ECO:0000313" key="2">
    <source>
        <dbReference type="EMBL" id="ESP04124.1"/>
    </source>
</evidence>
<protein>
    <submittedName>
        <fullName evidence="2">Uncharacterized protein</fullName>
    </submittedName>
</protein>
<dbReference type="CTD" id="20241654"/>
<dbReference type="EMBL" id="KB199882">
    <property type="protein sequence ID" value="ESP04124.1"/>
    <property type="molecule type" value="Genomic_DNA"/>
</dbReference>
<accession>V4AJ03</accession>
<keyword evidence="3" id="KW-1185">Reference proteome</keyword>
<evidence type="ECO:0000313" key="3">
    <source>
        <dbReference type="Proteomes" id="UP000030746"/>
    </source>
</evidence>
<dbReference type="STRING" id="225164.V4AJ03"/>
<feature type="compositionally biased region" description="Low complexity" evidence="1">
    <location>
        <begin position="41"/>
        <end position="65"/>
    </location>
</feature>
<feature type="non-terminal residue" evidence="2">
    <location>
        <position position="1"/>
    </location>
</feature>
<organism evidence="2 3">
    <name type="scientific">Lottia gigantea</name>
    <name type="common">Giant owl limpet</name>
    <dbReference type="NCBI Taxonomy" id="225164"/>
    <lineage>
        <taxon>Eukaryota</taxon>
        <taxon>Metazoa</taxon>
        <taxon>Spiralia</taxon>
        <taxon>Lophotrochozoa</taxon>
        <taxon>Mollusca</taxon>
        <taxon>Gastropoda</taxon>
        <taxon>Patellogastropoda</taxon>
        <taxon>Lottioidea</taxon>
        <taxon>Lottiidae</taxon>
        <taxon>Lottia</taxon>
    </lineage>
</organism>
<evidence type="ECO:0000256" key="1">
    <source>
        <dbReference type="SAM" id="MobiDB-lite"/>
    </source>
</evidence>
<dbReference type="AlphaFoldDB" id="V4AJ03"/>
<feature type="region of interest" description="Disordered" evidence="1">
    <location>
        <begin position="1"/>
        <end position="82"/>
    </location>
</feature>
<dbReference type="OrthoDB" id="10596128at2759"/>
<feature type="compositionally biased region" description="Basic and acidic residues" evidence="1">
    <location>
        <begin position="68"/>
        <end position="77"/>
    </location>
</feature>
<proteinExistence type="predicted"/>
<name>V4AJ03_LOTGI</name>
<feature type="compositionally biased region" description="Polar residues" evidence="1">
    <location>
        <begin position="15"/>
        <end position="30"/>
    </location>
</feature>
<dbReference type="HOGENOM" id="CLU_1291812_0_0_1"/>
<dbReference type="GeneID" id="20241654"/>
<sequence>ENPAKRLKSLDEVDQSTMKLKTTAHTSPVTPKSELNDPLTDSSASSPTDVSDSDLSSCLKSDSISPMEKPRIHHDSSPDLPNPCQFGTMKSYNQCMPNDQSYYNHHASAVSRVQSSSFLPVSSTTGGLLQPMTSSLFSMNSQMQPCRLSGQSNDCALRQPGLASPSHGYGIRTTPPQHHPSLSSCTYMQSGQPYTSHLTPNMHMMNMNFTGPMA</sequence>
<dbReference type="RefSeq" id="XP_009045209.1">
    <property type="nucleotide sequence ID" value="XM_009046961.1"/>
</dbReference>
<dbReference type="Proteomes" id="UP000030746">
    <property type="component" value="Unassembled WGS sequence"/>
</dbReference>
<reference evidence="2 3" key="1">
    <citation type="journal article" date="2013" name="Nature">
        <title>Insights into bilaterian evolution from three spiralian genomes.</title>
        <authorList>
            <person name="Simakov O."/>
            <person name="Marletaz F."/>
            <person name="Cho S.J."/>
            <person name="Edsinger-Gonzales E."/>
            <person name="Havlak P."/>
            <person name="Hellsten U."/>
            <person name="Kuo D.H."/>
            <person name="Larsson T."/>
            <person name="Lv J."/>
            <person name="Arendt D."/>
            <person name="Savage R."/>
            <person name="Osoegawa K."/>
            <person name="de Jong P."/>
            <person name="Grimwood J."/>
            <person name="Chapman J.A."/>
            <person name="Shapiro H."/>
            <person name="Aerts A."/>
            <person name="Otillar R.P."/>
            <person name="Terry A.Y."/>
            <person name="Boore J.L."/>
            <person name="Grigoriev I.V."/>
            <person name="Lindberg D.R."/>
            <person name="Seaver E.C."/>
            <person name="Weisblat D.A."/>
            <person name="Putnam N.H."/>
            <person name="Rokhsar D.S."/>
        </authorList>
    </citation>
    <scope>NUCLEOTIDE SEQUENCE [LARGE SCALE GENOMIC DNA]</scope>
</reference>
<gene>
    <name evidence="2" type="ORF">LOTGIDRAFT_171119</name>
</gene>
<dbReference type="KEGG" id="lgi:LOTGIDRAFT_171119"/>